<keyword evidence="1" id="KW-0175">Coiled coil</keyword>
<keyword evidence="2" id="KW-0472">Membrane</keyword>
<gene>
    <name evidence="3" type="ORF">GCM10011444_21230</name>
</gene>
<feature type="transmembrane region" description="Helical" evidence="2">
    <location>
        <begin position="6"/>
        <end position="23"/>
    </location>
</feature>
<dbReference type="InterPro" id="IPR052928">
    <property type="entry name" value="Desiccation-related_membrane"/>
</dbReference>
<keyword evidence="2" id="KW-1133">Transmembrane helix</keyword>
<reference evidence="4" key="1">
    <citation type="journal article" date="2019" name="Int. J. Syst. Evol. Microbiol.">
        <title>The Global Catalogue of Microorganisms (GCM) 10K type strain sequencing project: providing services to taxonomists for standard genome sequencing and annotation.</title>
        <authorList>
            <consortium name="The Broad Institute Genomics Platform"/>
            <consortium name="The Broad Institute Genome Sequencing Center for Infectious Disease"/>
            <person name="Wu L."/>
            <person name="Ma J."/>
        </authorList>
    </citation>
    <scope>NUCLEOTIDE SEQUENCE [LARGE SCALE GENOMIC DNA]</scope>
    <source>
        <strain evidence="4">CCM 8681</strain>
    </source>
</reference>
<feature type="coiled-coil region" evidence="1">
    <location>
        <begin position="79"/>
        <end position="106"/>
    </location>
</feature>
<evidence type="ECO:0000313" key="3">
    <source>
        <dbReference type="EMBL" id="GGI57814.1"/>
    </source>
</evidence>
<dbReference type="SUPFAM" id="SSF47162">
    <property type="entry name" value="Apolipoprotein"/>
    <property type="match status" value="1"/>
</dbReference>
<dbReference type="Proteomes" id="UP000624701">
    <property type="component" value="Unassembled WGS sequence"/>
</dbReference>
<protein>
    <recommendedName>
        <fullName evidence="5">Gas vesicle protein</fullName>
    </recommendedName>
</protein>
<dbReference type="InterPro" id="IPR024623">
    <property type="entry name" value="YtxH"/>
</dbReference>
<dbReference type="PANTHER" id="PTHR35792">
    <property type="entry name" value="GENERAL STRESS PROTEIN"/>
    <property type="match status" value="1"/>
</dbReference>
<dbReference type="EMBL" id="BMDQ01000003">
    <property type="protein sequence ID" value="GGI57814.1"/>
    <property type="molecule type" value="Genomic_DNA"/>
</dbReference>
<accession>A0ABQ2BZ83</accession>
<dbReference type="RefSeq" id="WP_188374741.1">
    <property type="nucleotide sequence ID" value="NZ_BMDQ01000003.1"/>
</dbReference>
<dbReference type="Pfam" id="PF12732">
    <property type="entry name" value="YtxH"/>
    <property type="match status" value="1"/>
</dbReference>
<keyword evidence="2" id="KW-0812">Transmembrane</keyword>
<proteinExistence type="predicted"/>
<keyword evidence="4" id="KW-1185">Reference proteome</keyword>
<evidence type="ECO:0000313" key="4">
    <source>
        <dbReference type="Proteomes" id="UP000624701"/>
    </source>
</evidence>
<evidence type="ECO:0000256" key="2">
    <source>
        <dbReference type="SAM" id="Phobius"/>
    </source>
</evidence>
<sequence>MVQFKGALVLGALIGTGIGILIAPEKGSDTRAKLKKEGKDIKDQIVEDFKEVKDDVSKVAKSGKEKFKEEAHDFKVKASVQAEKAITFLEKQLAHLKEKNKTWQTS</sequence>
<evidence type="ECO:0000256" key="1">
    <source>
        <dbReference type="SAM" id="Coils"/>
    </source>
</evidence>
<evidence type="ECO:0008006" key="5">
    <source>
        <dbReference type="Google" id="ProtNLM"/>
    </source>
</evidence>
<dbReference type="PANTHER" id="PTHR35792:SF2">
    <property type="entry name" value="GENERAL STRESS PROTEIN"/>
    <property type="match status" value="1"/>
</dbReference>
<dbReference type="Gene3D" id="1.20.120.20">
    <property type="entry name" value="Apolipoprotein"/>
    <property type="match status" value="1"/>
</dbReference>
<organism evidence="3 4">
    <name type="scientific">Winogradskyella haliclonae</name>
    <dbReference type="NCBI Taxonomy" id="2048558"/>
    <lineage>
        <taxon>Bacteria</taxon>
        <taxon>Pseudomonadati</taxon>
        <taxon>Bacteroidota</taxon>
        <taxon>Flavobacteriia</taxon>
        <taxon>Flavobacteriales</taxon>
        <taxon>Flavobacteriaceae</taxon>
        <taxon>Winogradskyella</taxon>
    </lineage>
</organism>
<name>A0ABQ2BZ83_9FLAO</name>
<comment type="caution">
    <text evidence="3">The sequence shown here is derived from an EMBL/GenBank/DDBJ whole genome shotgun (WGS) entry which is preliminary data.</text>
</comment>